<protein>
    <submittedName>
        <fullName evidence="3">Uncharacterized protein</fullName>
    </submittedName>
</protein>
<name>A0A9N9ZB38_9HYPO</name>
<dbReference type="Proteomes" id="UP000775872">
    <property type="component" value="Unassembled WGS sequence"/>
</dbReference>
<proteinExistence type="predicted"/>
<feature type="transmembrane region" description="Helical" evidence="2">
    <location>
        <begin position="83"/>
        <end position="107"/>
    </location>
</feature>
<organism evidence="3 4">
    <name type="scientific">Clonostachys solani</name>
    <dbReference type="NCBI Taxonomy" id="160281"/>
    <lineage>
        <taxon>Eukaryota</taxon>
        <taxon>Fungi</taxon>
        <taxon>Dikarya</taxon>
        <taxon>Ascomycota</taxon>
        <taxon>Pezizomycotina</taxon>
        <taxon>Sordariomycetes</taxon>
        <taxon>Hypocreomycetidae</taxon>
        <taxon>Hypocreales</taxon>
        <taxon>Bionectriaceae</taxon>
        <taxon>Clonostachys</taxon>
    </lineage>
</organism>
<evidence type="ECO:0000313" key="3">
    <source>
        <dbReference type="EMBL" id="CAH0052920.1"/>
    </source>
</evidence>
<keyword evidence="2" id="KW-1133">Transmembrane helix</keyword>
<accession>A0A9N9ZB38</accession>
<evidence type="ECO:0000256" key="2">
    <source>
        <dbReference type="SAM" id="Phobius"/>
    </source>
</evidence>
<feature type="compositionally biased region" description="Basic and acidic residues" evidence="1">
    <location>
        <begin position="17"/>
        <end position="28"/>
    </location>
</feature>
<keyword evidence="2" id="KW-0472">Membrane</keyword>
<evidence type="ECO:0000313" key="4">
    <source>
        <dbReference type="Proteomes" id="UP000775872"/>
    </source>
</evidence>
<dbReference type="EMBL" id="CABFOC020000045">
    <property type="protein sequence ID" value="CAH0052920.1"/>
    <property type="molecule type" value="Genomic_DNA"/>
</dbReference>
<evidence type="ECO:0000256" key="1">
    <source>
        <dbReference type="SAM" id="MobiDB-lite"/>
    </source>
</evidence>
<sequence>MAPVTNPSYEPVSPVEPEPHSMRRERGPRGLSKAGSRVTEVLPSPNDSIWTLQDERRVRTPPGRHGEKAELKLGMMERLEETWIWETLALVWALMCLASVIIVLAFISGKSVSSWRMPIGPNALVGVFSTLSKAALMTVIPACISQLKWIHFSQSPRRLIDMQAYDDASRGPFGSLLFLHGLILRRGRSKVSALTAVGCFITIVALALEPFTQQIISFRIREIELGDGQGTASLAVATAYDTGAITKSGTWRREVMDQSMQGAILAGIFSQTIDTGAYEQCSTSNCSWPVASSLSICSSCQDVTASTTKNCSGTQATTGQVCNYTTPAKNELSAKRGPAGSATYYATYIDTSASFGSNMDDGTPAIIRSVAMLRAQDPKNMTASAKIYNAQIDECHFYWCKITYNENRIFANGSRISETSRELLNWGKFIGVPKMTVIDKENTTSYLINAIDSSGIARMLQSLFSTSLIYQDFQNSVETEFSIAQLLYNTANFSSLMEYTASSMSARLRSGSNSNFTHVQGTVMHTETYIHGCVSGMERVAVEKTALCDDFIKERGYDDAEGNHELRRRSS</sequence>
<feature type="region of interest" description="Disordered" evidence="1">
    <location>
        <begin position="1"/>
        <end position="42"/>
    </location>
</feature>
<dbReference type="OrthoDB" id="5376804at2759"/>
<keyword evidence="4" id="KW-1185">Reference proteome</keyword>
<keyword evidence="2" id="KW-0812">Transmembrane</keyword>
<gene>
    <name evidence="3" type="ORF">CSOL1703_00004787</name>
</gene>
<feature type="transmembrane region" description="Helical" evidence="2">
    <location>
        <begin position="191"/>
        <end position="208"/>
    </location>
</feature>
<dbReference type="Pfam" id="PF11374">
    <property type="entry name" value="DUF3176"/>
    <property type="match status" value="1"/>
</dbReference>
<dbReference type="AlphaFoldDB" id="A0A9N9ZB38"/>
<dbReference type="InterPro" id="IPR021514">
    <property type="entry name" value="DUF3176"/>
</dbReference>
<reference evidence="3 4" key="2">
    <citation type="submission" date="2021-10" db="EMBL/GenBank/DDBJ databases">
        <authorList>
            <person name="Piombo E."/>
        </authorList>
    </citation>
    <scope>NUCLEOTIDE SEQUENCE [LARGE SCALE GENOMIC DNA]</scope>
</reference>
<dbReference type="PANTHER" id="PTHR35394">
    <property type="entry name" value="DUF3176 DOMAIN-CONTAINING PROTEIN"/>
    <property type="match status" value="1"/>
</dbReference>
<dbReference type="PANTHER" id="PTHR35394:SF5">
    <property type="entry name" value="DUF3176 DOMAIN-CONTAINING PROTEIN"/>
    <property type="match status" value="1"/>
</dbReference>
<reference evidence="4" key="1">
    <citation type="submission" date="2019-06" db="EMBL/GenBank/DDBJ databases">
        <authorList>
            <person name="Broberg M."/>
        </authorList>
    </citation>
    <scope>NUCLEOTIDE SEQUENCE [LARGE SCALE GENOMIC DNA]</scope>
</reference>
<comment type="caution">
    <text evidence="3">The sequence shown here is derived from an EMBL/GenBank/DDBJ whole genome shotgun (WGS) entry which is preliminary data.</text>
</comment>